<feature type="domain" description="Homeobox" evidence="4">
    <location>
        <begin position="34"/>
        <end position="94"/>
    </location>
</feature>
<dbReference type="InterPro" id="IPR009057">
    <property type="entry name" value="Homeodomain-like_sf"/>
</dbReference>
<keyword evidence="1 2" id="KW-0539">Nucleus</keyword>
<dbReference type="PANTHER" id="PTHR46255">
    <property type="entry name" value="SHORT STATURE HOMEOBOX"/>
    <property type="match status" value="1"/>
</dbReference>
<dbReference type="AlphaFoldDB" id="A0A165VQX3"/>
<dbReference type="OrthoDB" id="6159439at2759"/>
<dbReference type="CDD" id="cd00086">
    <property type="entry name" value="homeodomain"/>
    <property type="match status" value="1"/>
</dbReference>
<accession>A0A165VQX3</accession>
<feature type="region of interest" description="Disordered" evidence="3">
    <location>
        <begin position="1"/>
        <end position="209"/>
    </location>
</feature>
<dbReference type="STRING" id="1314782.A0A165VQX3"/>
<keyword evidence="1 2" id="KW-0238">DNA-binding</keyword>
<feature type="DNA-binding region" description="Homeobox" evidence="1">
    <location>
        <begin position="36"/>
        <end position="95"/>
    </location>
</feature>
<dbReference type="GO" id="GO:0000981">
    <property type="term" value="F:DNA-binding transcription factor activity, RNA polymerase II-specific"/>
    <property type="evidence" value="ECO:0007669"/>
    <property type="project" value="TreeGrafter"/>
</dbReference>
<keyword evidence="1 2" id="KW-0371">Homeobox</keyword>
<dbReference type="PANTHER" id="PTHR46255:SF3">
    <property type="entry name" value="HOMEOBOX DOMAIN-CONTAINING PROTEIN"/>
    <property type="match status" value="1"/>
</dbReference>
<evidence type="ECO:0000256" key="1">
    <source>
        <dbReference type="PROSITE-ProRule" id="PRU00108"/>
    </source>
</evidence>
<dbReference type="InterPro" id="IPR052631">
    <property type="entry name" value="Paired_homeobox_Bicoid"/>
</dbReference>
<feature type="compositionally biased region" description="Low complexity" evidence="3">
    <location>
        <begin position="1"/>
        <end position="11"/>
    </location>
</feature>
<proteinExistence type="predicted"/>
<comment type="subcellular location">
    <subcellularLocation>
        <location evidence="1 2">Nucleus</location>
    </subcellularLocation>
</comment>
<keyword evidence="6" id="KW-1185">Reference proteome</keyword>
<dbReference type="PROSITE" id="PS50071">
    <property type="entry name" value="HOMEOBOX_2"/>
    <property type="match status" value="1"/>
</dbReference>
<dbReference type="InterPro" id="IPR001356">
    <property type="entry name" value="HD"/>
</dbReference>
<dbReference type="Pfam" id="PF00046">
    <property type="entry name" value="Homeodomain"/>
    <property type="match status" value="1"/>
</dbReference>
<evidence type="ECO:0000256" key="2">
    <source>
        <dbReference type="RuleBase" id="RU000682"/>
    </source>
</evidence>
<name>A0A165VQX3_9AGAM</name>
<dbReference type="SUPFAM" id="SSF46689">
    <property type="entry name" value="Homeodomain-like"/>
    <property type="match status" value="1"/>
</dbReference>
<reference evidence="5 6" key="1">
    <citation type="journal article" date="2016" name="Mol. Biol. Evol.">
        <title>Comparative Genomics of Early-Diverging Mushroom-Forming Fungi Provides Insights into the Origins of Lignocellulose Decay Capabilities.</title>
        <authorList>
            <person name="Nagy L.G."/>
            <person name="Riley R."/>
            <person name="Tritt A."/>
            <person name="Adam C."/>
            <person name="Daum C."/>
            <person name="Floudas D."/>
            <person name="Sun H."/>
            <person name="Yadav J.S."/>
            <person name="Pangilinan J."/>
            <person name="Larsson K.H."/>
            <person name="Matsuura K."/>
            <person name="Barry K."/>
            <person name="Labutti K."/>
            <person name="Kuo R."/>
            <person name="Ohm R.A."/>
            <person name="Bhattacharya S.S."/>
            <person name="Shirouzu T."/>
            <person name="Yoshinaga Y."/>
            <person name="Martin F.M."/>
            <person name="Grigoriev I.V."/>
            <person name="Hibbett D.S."/>
        </authorList>
    </citation>
    <scope>NUCLEOTIDE SEQUENCE [LARGE SCALE GENOMIC DNA]</scope>
    <source>
        <strain evidence="5 6">HHB14362 ss-1</strain>
    </source>
</reference>
<evidence type="ECO:0000313" key="5">
    <source>
        <dbReference type="EMBL" id="KZT30050.1"/>
    </source>
</evidence>
<sequence length="440" mass="46573">MSSPSGSSSASQGDMGDTEHEGAGDERQEPAPPAKKKRTRTLTTPHQSAVLHALLAQSRFPTTAMREEVGRQIGLSARKVQNQRQKAKRPRSQGAQSVSRPPQYGPFPNAPGSIPTPAGSSGSFVSFGASASSPEGLSPSETAQSSVSSGGSERVTYIAEQSLMGPGTHLSGPGMPGSTFVPSLSPTRGRETSIRHRHPSRLSQSFDSTPSFLPSSADIVGGATSRYFLADPARAPVRENLHNMDHSLTLPPLAFDRPHTLGSFGAAGMPFGNPLSERLPSSAPSTVTSFEFNRPVLSTHDSPFAHQLPEPRPSVSAIPPPFTLQPRPQWDPDTFSPLSRPGSSTLASMDRPAGAYYAAESRPSLRDLVPAQSSNVGAERPSPPGQGEFSNGESTPQPQPRFVRFDPVRASALSYRSPEANPTTPPRTPEHEPSGDISAE</sequence>
<feature type="compositionally biased region" description="Basic and acidic residues" evidence="3">
    <location>
        <begin position="17"/>
        <end position="29"/>
    </location>
</feature>
<feature type="compositionally biased region" description="Polar residues" evidence="3">
    <location>
        <begin position="139"/>
        <end position="151"/>
    </location>
</feature>
<dbReference type="SMART" id="SM00389">
    <property type="entry name" value="HOX"/>
    <property type="match status" value="1"/>
</dbReference>
<feature type="compositionally biased region" description="Low complexity" evidence="3">
    <location>
        <begin position="118"/>
        <end position="133"/>
    </location>
</feature>
<dbReference type="InParanoid" id="A0A165VQX3"/>
<evidence type="ECO:0000256" key="3">
    <source>
        <dbReference type="SAM" id="MobiDB-lite"/>
    </source>
</evidence>
<dbReference type="EMBL" id="KV425552">
    <property type="protein sequence ID" value="KZT30050.1"/>
    <property type="molecule type" value="Genomic_DNA"/>
</dbReference>
<dbReference type="GO" id="GO:0005634">
    <property type="term" value="C:nucleus"/>
    <property type="evidence" value="ECO:0007669"/>
    <property type="project" value="UniProtKB-SubCell"/>
</dbReference>
<dbReference type="Gene3D" id="1.10.10.60">
    <property type="entry name" value="Homeodomain-like"/>
    <property type="match status" value="1"/>
</dbReference>
<dbReference type="GO" id="GO:1990837">
    <property type="term" value="F:sequence-specific double-stranded DNA binding"/>
    <property type="evidence" value="ECO:0007669"/>
    <property type="project" value="TreeGrafter"/>
</dbReference>
<evidence type="ECO:0000313" key="6">
    <source>
        <dbReference type="Proteomes" id="UP000076761"/>
    </source>
</evidence>
<gene>
    <name evidence="5" type="ORF">NEOLEDRAFT_1174394</name>
</gene>
<evidence type="ECO:0000259" key="4">
    <source>
        <dbReference type="PROSITE" id="PS50071"/>
    </source>
</evidence>
<organism evidence="5 6">
    <name type="scientific">Neolentinus lepideus HHB14362 ss-1</name>
    <dbReference type="NCBI Taxonomy" id="1314782"/>
    <lineage>
        <taxon>Eukaryota</taxon>
        <taxon>Fungi</taxon>
        <taxon>Dikarya</taxon>
        <taxon>Basidiomycota</taxon>
        <taxon>Agaricomycotina</taxon>
        <taxon>Agaricomycetes</taxon>
        <taxon>Gloeophyllales</taxon>
        <taxon>Gloeophyllaceae</taxon>
        <taxon>Neolentinus</taxon>
    </lineage>
</organism>
<feature type="region of interest" description="Disordered" evidence="3">
    <location>
        <begin position="301"/>
        <end position="440"/>
    </location>
</feature>
<protein>
    <recommendedName>
        <fullName evidence="4">Homeobox domain-containing protein</fullName>
    </recommendedName>
</protein>
<dbReference type="Proteomes" id="UP000076761">
    <property type="component" value="Unassembled WGS sequence"/>
</dbReference>